<organism evidence="1 2">
    <name type="scientific">Eumeta variegata</name>
    <name type="common">Bagworm moth</name>
    <name type="synonym">Eumeta japonica</name>
    <dbReference type="NCBI Taxonomy" id="151549"/>
    <lineage>
        <taxon>Eukaryota</taxon>
        <taxon>Metazoa</taxon>
        <taxon>Ecdysozoa</taxon>
        <taxon>Arthropoda</taxon>
        <taxon>Hexapoda</taxon>
        <taxon>Insecta</taxon>
        <taxon>Pterygota</taxon>
        <taxon>Neoptera</taxon>
        <taxon>Endopterygota</taxon>
        <taxon>Lepidoptera</taxon>
        <taxon>Glossata</taxon>
        <taxon>Ditrysia</taxon>
        <taxon>Tineoidea</taxon>
        <taxon>Psychidae</taxon>
        <taxon>Oiketicinae</taxon>
        <taxon>Eumeta</taxon>
    </lineage>
</organism>
<reference evidence="1 2" key="1">
    <citation type="journal article" date="2019" name="Commun. Biol.">
        <title>The bagworm genome reveals a unique fibroin gene that provides high tensile strength.</title>
        <authorList>
            <person name="Kono N."/>
            <person name="Nakamura H."/>
            <person name="Ohtoshi R."/>
            <person name="Tomita M."/>
            <person name="Numata K."/>
            <person name="Arakawa K."/>
        </authorList>
    </citation>
    <scope>NUCLEOTIDE SEQUENCE [LARGE SCALE GENOMIC DNA]</scope>
</reference>
<evidence type="ECO:0000313" key="2">
    <source>
        <dbReference type="Proteomes" id="UP000299102"/>
    </source>
</evidence>
<dbReference type="EMBL" id="BGZK01002526">
    <property type="protein sequence ID" value="GBP94608.1"/>
    <property type="molecule type" value="Genomic_DNA"/>
</dbReference>
<protein>
    <submittedName>
        <fullName evidence="1">Uncharacterized protein</fullName>
    </submittedName>
</protein>
<name>A0A4C2A3G3_EUMVA</name>
<accession>A0A4C2A3G3</accession>
<dbReference type="Proteomes" id="UP000299102">
    <property type="component" value="Unassembled WGS sequence"/>
</dbReference>
<gene>
    <name evidence="1" type="ORF">EVAR_69998_1</name>
</gene>
<dbReference type="AlphaFoldDB" id="A0A4C2A3G3"/>
<evidence type="ECO:0000313" key="1">
    <source>
        <dbReference type="EMBL" id="GBP94608.1"/>
    </source>
</evidence>
<keyword evidence="2" id="KW-1185">Reference proteome</keyword>
<proteinExistence type="predicted"/>
<comment type="caution">
    <text evidence="1">The sequence shown here is derived from an EMBL/GenBank/DDBJ whole genome shotgun (WGS) entry which is preliminary data.</text>
</comment>
<sequence>MFLEQTRILMPDEQRYFVIFYHSTLDPPTDSEFAACLFDFALLRLRMLLLLYDERFKVCSRLARTQHVD</sequence>